<keyword evidence="1" id="KW-1133">Transmembrane helix</keyword>
<feature type="transmembrane region" description="Helical" evidence="1">
    <location>
        <begin position="7"/>
        <end position="25"/>
    </location>
</feature>
<gene>
    <name evidence="2" type="ORF">AOG55_00200</name>
</gene>
<proteinExistence type="predicted"/>
<dbReference type="Pfam" id="PF04240">
    <property type="entry name" value="Caroten_synth"/>
    <property type="match status" value="1"/>
</dbReference>
<feature type="transmembrane region" description="Helical" evidence="1">
    <location>
        <begin position="58"/>
        <end position="78"/>
    </location>
</feature>
<feature type="transmembrane region" description="Helical" evidence="1">
    <location>
        <begin position="157"/>
        <end position="176"/>
    </location>
</feature>
<dbReference type="PANTHER" id="PTHR39419:SF1">
    <property type="entry name" value="SLL0814 PROTEIN"/>
    <property type="match status" value="1"/>
</dbReference>
<organism evidence="2 3">
    <name type="scientific">Acidiplasma cupricumulans</name>
    <dbReference type="NCBI Taxonomy" id="312540"/>
    <lineage>
        <taxon>Archaea</taxon>
        <taxon>Methanobacteriati</taxon>
        <taxon>Thermoplasmatota</taxon>
        <taxon>Thermoplasmata</taxon>
        <taxon>Thermoplasmatales</taxon>
        <taxon>Ferroplasmaceae</taxon>
        <taxon>Acidiplasma</taxon>
    </lineage>
</organism>
<dbReference type="Proteomes" id="UP000050301">
    <property type="component" value="Unassembled WGS sequence"/>
</dbReference>
<name>A0A0N8VKI7_9ARCH</name>
<evidence type="ECO:0000313" key="3">
    <source>
        <dbReference type="Proteomes" id="UP000050301"/>
    </source>
</evidence>
<dbReference type="InterPro" id="IPR007354">
    <property type="entry name" value="CruF-like"/>
</dbReference>
<sequence>MERCWKAVYTYLIFGIIMLLIYEYSHIYELAIIYEIIFIFIYIYHSLNYLGSKNTIKFIFLGYFTSLLIEIIGVNSGYPFGRYYYTSLLGPRIYGVPYAIPLFWVSIIYFAGIAGNFRLYSVPFLMVILDLSFDPRFSLHLWHWIKPGIYFGVPLSNFAGWFAASLIIMAVIGIFIKFNKYRISINGMLFYVLFGYFQALEDTVSGLLKLAVVSTIMFTIILIIFLIIQFSVNKKILMPQKM</sequence>
<reference evidence="2 3" key="1">
    <citation type="submission" date="2015-09" db="EMBL/GenBank/DDBJ databases">
        <title>Heavy metals and arsenic resistance mechanisms in polyextremophilic archaea of the family Ferroplasmaceae.</title>
        <authorList>
            <person name="Bulaev A.G."/>
            <person name="Kanygina A.V."/>
        </authorList>
    </citation>
    <scope>NUCLEOTIDE SEQUENCE [LARGE SCALE GENOMIC DNA]</scope>
    <source>
        <strain evidence="2 3">BH2</strain>
    </source>
</reference>
<dbReference type="EMBL" id="LKBH01000291">
    <property type="protein sequence ID" value="KQB33836.1"/>
    <property type="molecule type" value="Genomic_DNA"/>
</dbReference>
<feature type="transmembrane region" description="Helical" evidence="1">
    <location>
        <begin position="31"/>
        <end position="51"/>
    </location>
</feature>
<dbReference type="AlphaFoldDB" id="A0A0N8VKI7"/>
<dbReference type="PANTHER" id="PTHR39419">
    <property type="entry name" value="SLL0814 PROTEIN"/>
    <property type="match status" value="1"/>
</dbReference>
<protein>
    <recommendedName>
        <fullName evidence="4">Carotenoid biosynthesis protein</fullName>
    </recommendedName>
</protein>
<dbReference type="RefSeq" id="WP_054964530.1">
    <property type="nucleotide sequence ID" value="NZ_LKBH01000291.1"/>
</dbReference>
<keyword evidence="1" id="KW-0812">Transmembrane</keyword>
<feature type="transmembrane region" description="Helical" evidence="1">
    <location>
        <begin position="124"/>
        <end position="145"/>
    </location>
</feature>
<keyword evidence="3" id="KW-1185">Reference proteome</keyword>
<comment type="caution">
    <text evidence="2">The sequence shown here is derived from an EMBL/GenBank/DDBJ whole genome shotgun (WGS) entry which is preliminary data.</text>
</comment>
<evidence type="ECO:0008006" key="4">
    <source>
        <dbReference type="Google" id="ProtNLM"/>
    </source>
</evidence>
<feature type="transmembrane region" description="Helical" evidence="1">
    <location>
        <begin position="98"/>
        <end position="117"/>
    </location>
</feature>
<evidence type="ECO:0000256" key="1">
    <source>
        <dbReference type="SAM" id="Phobius"/>
    </source>
</evidence>
<accession>A0A0N8VKI7</accession>
<feature type="transmembrane region" description="Helical" evidence="1">
    <location>
        <begin position="183"/>
        <end position="200"/>
    </location>
</feature>
<evidence type="ECO:0000313" key="2">
    <source>
        <dbReference type="EMBL" id="KQB33836.1"/>
    </source>
</evidence>
<keyword evidence="1" id="KW-0472">Membrane</keyword>
<feature type="transmembrane region" description="Helical" evidence="1">
    <location>
        <begin position="206"/>
        <end position="232"/>
    </location>
</feature>
<dbReference type="InParanoid" id="A0A0N8VKI7"/>